<comment type="similarity">
    <text evidence="1">Belongs to the SNF7 family.</text>
</comment>
<gene>
    <name evidence="3" type="ORF">ODALV1_LOCUS18920</name>
</gene>
<keyword evidence="2" id="KW-0175">Coiled coil</keyword>
<dbReference type="Gene3D" id="6.10.140.1230">
    <property type="match status" value="2"/>
</dbReference>
<comment type="caution">
    <text evidence="3">The sequence shown here is derived from an EMBL/GenBank/DDBJ whole genome shotgun (WGS) entry which is preliminary data.</text>
</comment>
<name>A0ABP1R526_9HEXA</name>
<dbReference type="Proteomes" id="UP001642540">
    <property type="component" value="Unassembled WGS sequence"/>
</dbReference>
<protein>
    <recommendedName>
        <fullName evidence="5">Charged multivesicular body protein 2a</fullName>
    </recommendedName>
</protein>
<dbReference type="EMBL" id="CAXLJM020000062">
    <property type="protein sequence ID" value="CAL8120247.1"/>
    <property type="molecule type" value="Genomic_DNA"/>
</dbReference>
<dbReference type="PANTHER" id="PTHR10476">
    <property type="entry name" value="CHARGED MULTIVESICULAR BODY PROTEIN"/>
    <property type="match status" value="1"/>
</dbReference>
<evidence type="ECO:0000256" key="1">
    <source>
        <dbReference type="ARBA" id="ARBA00006190"/>
    </source>
</evidence>
<accession>A0ABP1R526</accession>
<dbReference type="Pfam" id="PF03357">
    <property type="entry name" value="Snf7"/>
    <property type="match status" value="2"/>
</dbReference>
<feature type="coiled-coil region" evidence="2">
    <location>
        <begin position="12"/>
        <end position="53"/>
    </location>
</feature>
<keyword evidence="4" id="KW-1185">Reference proteome</keyword>
<proteinExistence type="inferred from homology"/>
<evidence type="ECO:0008006" key="5">
    <source>
        <dbReference type="Google" id="ProtNLM"/>
    </source>
</evidence>
<evidence type="ECO:0000256" key="2">
    <source>
        <dbReference type="SAM" id="Coils"/>
    </source>
</evidence>
<dbReference type="InterPro" id="IPR005024">
    <property type="entry name" value="Snf7_fam"/>
</dbReference>
<reference evidence="3 4" key="1">
    <citation type="submission" date="2024-08" db="EMBL/GenBank/DDBJ databases">
        <authorList>
            <person name="Cucini C."/>
            <person name="Frati F."/>
        </authorList>
    </citation>
    <scope>NUCLEOTIDE SEQUENCE [LARGE SCALE GENOMIC DNA]</scope>
</reference>
<organism evidence="3 4">
    <name type="scientific">Orchesella dallaii</name>
    <dbReference type="NCBI Taxonomy" id="48710"/>
    <lineage>
        <taxon>Eukaryota</taxon>
        <taxon>Metazoa</taxon>
        <taxon>Ecdysozoa</taxon>
        <taxon>Arthropoda</taxon>
        <taxon>Hexapoda</taxon>
        <taxon>Collembola</taxon>
        <taxon>Entomobryomorpha</taxon>
        <taxon>Entomobryoidea</taxon>
        <taxon>Orchesellidae</taxon>
        <taxon>Orchesellinae</taxon>
        <taxon>Orchesella</taxon>
    </lineage>
</organism>
<evidence type="ECO:0000313" key="4">
    <source>
        <dbReference type="Proteomes" id="UP001642540"/>
    </source>
</evidence>
<sequence length="339" mass="38939">MEWLFGRRMTPEEMLRKNKRALDKAVRDLDRERARMEQQEKKIIADIKKMAKEGQMDAVKIMAKDLVRTRAHVKKFMLMRANIQAVSMKVQTLRSQNAMAEAMRGVTKAMQNMNRQLKLPQIQKTLQEFEKEYEIKGIKKEIVNDAMDDALGDEDDEEPSVAIVTQILNEIDLRLKNQQVCLPSTSGNVANPSPREPVAPCLMIRGHVLHLEGFIRPGMTPVAMLRKNKLALKKVVSDLDGERAFMEGQIEKSIDDFKSVKEGQIEVLKVSAKNIVWMRAHLKTIMMVRTHIKAVLMNDQTLYTLTGMEEAMRGVTKVMQKMSRYTFQSLNSIHLINFL</sequence>
<evidence type="ECO:0000313" key="3">
    <source>
        <dbReference type="EMBL" id="CAL8120247.1"/>
    </source>
</evidence>